<proteinExistence type="predicted"/>
<gene>
    <name evidence="1" type="ORF">H7B90_00790</name>
</gene>
<organism evidence="1 2">
    <name type="scientific">Cohnella xylanilytica</name>
    <dbReference type="NCBI Taxonomy" id="557555"/>
    <lineage>
        <taxon>Bacteria</taxon>
        <taxon>Bacillati</taxon>
        <taxon>Bacillota</taxon>
        <taxon>Bacilli</taxon>
        <taxon>Bacillales</taxon>
        <taxon>Paenibacillaceae</taxon>
        <taxon>Cohnella</taxon>
    </lineage>
</organism>
<evidence type="ECO:0000313" key="1">
    <source>
        <dbReference type="EMBL" id="MBB6689928.1"/>
    </source>
</evidence>
<dbReference type="EMBL" id="JACJVR010000002">
    <property type="protein sequence ID" value="MBB6689928.1"/>
    <property type="molecule type" value="Genomic_DNA"/>
</dbReference>
<dbReference type="AlphaFoldDB" id="A0A841TS37"/>
<evidence type="ECO:0000313" key="2">
    <source>
        <dbReference type="Proteomes" id="UP000553776"/>
    </source>
</evidence>
<keyword evidence="2" id="KW-1185">Reference proteome</keyword>
<dbReference type="RefSeq" id="WP_185133953.1">
    <property type="nucleotide sequence ID" value="NZ_JACJVR010000002.1"/>
</dbReference>
<sequence length="118" mass="13693">MNEAERKLLQSYTDQVAWLEVQLRAARADNDRIRELASLERLTARDQKENIVYFRDGDVLVRGVAGRMVQKSEMTARHIHEKFLILDKVLERLALYEDVVYAGLRGEEPDESNIRSSC</sequence>
<accession>A0A841TS37</accession>
<dbReference type="Proteomes" id="UP000553776">
    <property type="component" value="Unassembled WGS sequence"/>
</dbReference>
<protein>
    <submittedName>
        <fullName evidence="1">Uncharacterized protein</fullName>
    </submittedName>
</protein>
<comment type="caution">
    <text evidence="1">The sequence shown here is derived from an EMBL/GenBank/DDBJ whole genome shotgun (WGS) entry which is preliminary data.</text>
</comment>
<name>A0A841TS37_9BACL</name>
<reference evidence="1 2" key="1">
    <citation type="submission" date="2020-08" db="EMBL/GenBank/DDBJ databases">
        <title>Cohnella phylogeny.</title>
        <authorList>
            <person name="Dunlap C."/>
        </authorList>
    </citation>
    <scope>NUCLEOTIDE SEQUENCE [LARGE SCALE GENOMIC DNA]</scope>
    <source>
        <strain evidence="1 2">DSM 25239</strain>
    </source>
</reference>